<evidence type="ECO:0000313" key="1">
    <source>
        <dbReference type="EMBL" id="WXK51124.1"/>
    </source>
</evidence>
<sequence length="297" mass="35457">MKYNNEEYIIISEKSQLDEWVQKFAQGQMFAKQFKFSERNLFISLLESLEIDYEEFMKRFYFFDAKRNLHIAESEFGYFWISTFGLIAKSKATNNSAVNACLTQYTVLSLLMKKSIETMNSENIYDIDRYSFGYLSELTPALFQNILFYIEVFCKAYLSLNGIKTPRTHKLSVIYQKAVETMKIRKHYNSLFQVRILEPLYKYVEHTSSIPGNFKEQFVKYDDNLEDDTVIIFQPEFFLINQGIFELSIDFITDFYHVGEKTHYLEANLYQRMLDMADTEEKKQKVRSEYRYLETNN</sequence>
<keyword evidence="2" id="KW-1185">Reference proteome</keyword>
<evidence type="ECO:0008006" key="3">
    <source>
        <dbReference type="Google" id="ProtNLM"/>
    </source>
</evidence>
<dbReference type="EMBL" id="CP147988">
    <property type="protein sequence ID" value="WXK51124.1"/>
    <property type="molecule type" value="Genomic_DNA"/>
</dbReference>
<protein>
    <recommendedName>
        <fullName evidence="3">HEPN domain-containing protein</fullName>
    </recommendedName>
</protein>
<proteinExistence type="predicted"/>
<dbReference type="Proteomes" id="UP001447857">
    <property type="component" value="Chromosome"/>
</dbReference>
<dbReference type="RefSeq" id="WP_338841239.1">
    <property type="nucleotide sequence ID" value="NZ_CP147988.1"/>
</dbReference>
<name>A0ABZ2Q9X3_9FLAO</name>
<gene>
    <name evidence="1" type="ORF">V6624_05705</name>
</gene>
<evidence type="ECO:0000313" key="2">
    <source>
        <dbReference type="Proteomes" id="UP001447857"/>
    </source>
</evidence>
<organism evidence="1 2">
    <name type="scientific">Flavobacterium ginsenosidimutans</name>
    <dbReference type="NCBI Taxonomy" id="687844"/>
    <lineage>
        <taxon>Bacteria</taxon>
        <taxon>Pseudomonadati</taxon>
        <taxon>Bacteroidota</taxon>
        <taxon>Flavobacteriia</taxon>
        <taxon>Flavobacteriales</taxon>
        <taxon>Flavobacteriaceae</taxon>
        <taxon>Flavobacterium</taxon>
    </lineage>
</organism>
<accession>A0ABZ2Q9X3</accession>
<reference evidence="1 2" key="1">
    <citation type="submission" date="2024-02" db="EMBL/GenBank/DDBJ databases">
        <title>complete genome of Flavobacterium ginsenosidimutans Str. YTB16.</title>
        <authorList>
            <person name="Wang Q."/>
        </authorList>
    </citation>
    <scope>NUCLEOTIDE SEQUENCE [LARGE SCALE GENOMIC DNA]</scope>
    <source>
        <strain evidence="1 2">YTB16</strain>
    </source>
</reference>